<dbReference type="NCBIfam" id="NF009131">
    <property type="entry name" value="PRK12484.1"/>
    <property type="match status" value="1"/>
</dbReference>
<evidence type="ECO:0000256" key="6">
    <source>
        <dbReference type="ARBA" id="ARBA00022642"/>
    </source>
</evidence>
<feature type="domain" description="Nicotinate phosphoribosyltransferase N-terminal" evidence="10">
    <location>
        <begin position="22"/>
        <end position="146"/>
    </location>
</feature>
<dbReference type="PANTHER" id="PTHR11098:SF1">
    <property type="entry name" value="NICOTINATE PHOSPHORIBOSYLTRANSFERASE"/>
    <property type="match status" value="1"/>
</dbReference>
<reference evidence="12 13" key="1">
    <citation type="submission" date="2016-10" db="EMBL/GenBank/DDBJ databases">
        <authorList>
            <person name="de Groot N.N."/>
        </authorList>
    </citation>
    <scope>NUCLEOTIDE SEQUENCE [LARGE SCALE GENOMIC DNA]</scope>
    <source>
        <strain evidence="12 13">CGMCC 1.5058</strain>
    </source>
</reference>
<proteinExistence type="inferred from homology"/>
<organism evidence="12 13">
    <name type="scientific">Proteiniclasticum ruminis</name>
    <dbReference type="NCBI Taxonomy" id="398199"/>
    <lineage>
        <taxon>Bacteria</taxon>
        <taxon>Bacillati</taxon>
        <taxon>Bacillota</taxon>
        <taxon>Clostridia</taxon>
        <taxon>Eubacteriales</taxon>
        <taxon>Clostridiaceae</taxon>
        <taxon>Proteiniclasticum</taxon>
    </lineage>
</organism>
<dbReference type="InterPro" id="IPR040727">
    <property type="entry name" value="NAPRTase_N"/>
</dbReference>
<dbReference type="CDD" id="cd01570">
    <property type="entry name" value="NAPRTase_A"/>
    <property type="match status" value="1"/>
</dbReference>
<dbReference type="Pfam" id="PF17956">
    <property type="entry name" value="NAPRTase_C"/>
    <property type="match status" value="1"/>
</dbReference>
<dbReference type="GO" id="GO:0005829">
    <property type="term" value="C:cytosol"/>
    <property type="evidence" value="ECO:0007669"/>
    <property type="project" value="TreeGrafter"/>
</dbReference>
<dbReference type="AlphaFoldDB" id="A0A1G8PLD5"/>
<keyword evidence="6 9" id="KW-0662">Pyridine nucleotide biosynthesis</keyword>
<dbReference type="PIRSF" id="PIRSF000484">
    <property type="entry name" value="NAPRT"/>
    <property type="match status" value="1"/>
</dbReference>
<comment type="pathway">
    <text evidence="1 9">Cofactor biosynthesis; NAD(+) biosynthesis; nicotinate D-ribonucleotide from nicotinate: step 1/1.</text>
</comment>
<keyword evidence="12" id="KW-0328">Glycosyltransferase</keyword>
<keyword evidence="7 9" id="KW-0808">Transferase</keyword>
<dbReference type="UniPathway" id="UPA00253">
    <property type="reaction ID" value="UER00457"/>
</dbReference>
<evidence type="ECO:0000256" key="8">
    <source>
        <dbReference type="ARBA" id="ARBA00048668"/>
    </source>
</evidence>
<keyword evidence="4" id="KW-0597">Phosphoprotein</keyword>
<feature type="domain" description="Nicotinate phosphoribosyltransferase C-terminal" evidence="11">
    <location>
        <begin position="375"/>
        <end position="483"/>
    </location>
</feature>
<accession>A0A1G8PLD5</accession>
<evidence type="ECO:0000313" key="13">
    <source>
        <dbReference type="Proteomes" id="UP000183255"/>
    </source>
</evidence>
<evidence type="ECO:0000256" key="7">
    <source>
        <dbReference type="ARBA" id="ARBA00022679"/>
    </source>
</evidence>
<dbReference type="NCBIfam" id="NF006695">
    <property type="entry name" value="PRK09243.1-2"/>
    <property type="match status" value="1"/>
</dbReference>
<protein>
    <recommendedName>
        <fullName evidence="3 9">Nicotinate phosphoribosyltransferase</fullName>
        <ecNumber evidence="3 9">6.3.4.21</ecNumber>
    </recommendedName>
</protein>
<dbReference type="InterPro" id="IPR036068">
    <property type="entry name" value="Nicotinate_pribotase-like_C"/>
</dbReference>
<dbReference type="GO" id="GO:0047280">
    <property type="term" value="F:nicotinamide phosphoribosyltransferase activity"/>
    <property type="evidence" value="ECO:0007669"/>
    <property type="project" value="UniProtKB-ARBA"/>
</dbReference>
<comment type="function">
    <text evidence="9">Catalyzes the first step in the biosynthesis of NAD from nicotinic acid, the ATP-dependent synthesis of beta-nicotinate D-ribonucleotide from nicotinate and 5-phospho-D-ribose 1-phosphate.</text>
</comment>
<evidence type="ECO:0000256" key="3">
    <source>
        <dbReference type="ARBA" id="ARBA00013236"/>
    </source>
</evidence>
<dbReference type="NCBIfam" id="TIGR01513">
    <property type="entry name" value="NAPRTase_put"/>
    <property type="match status" value="1"/>
</dbReference>
<evidence type="ECO:0000256" key="4">
    <source>
        <dbReference type="ARBA" id="ARBA00022553"/>
    </source>
</evidence>
<evidence type="ECO:0000256" key="9">
    <source>
        <dbReference type="RuleBase" id="RU365100"/>
    </source>
</evidence>
<gene>
    <name evidence="12" type="ORF">SAMN05421804_105143</name>
</gene>
<sequence length="500" mass="57162">MLGNGDYMERIIDVRNGRNLTMLTDFYELTMGNGYFENGVQDTIAYFDMYFRKIPDGGGFAVMAGVDQLIEYLENLTFSKEDIEYLRRKNTFSEGFLSYLENFKFECDVWAVPEGTPVFPNEPLVTVRGPIIQAQFVETMVLLTVNHQTLIATKSNRIVRAAGGRNVLEFGSRRAQGYDGAIYGARAAIVGGCTSSSNTLAEIMFNVPATGTMAHSWVQLFDSEFEAFRKWAEIYPDNCSLLVDTYNVLKSGIPNAIKVFNEYVLPKGKRPKSIRIDSGDIAYLTKESRKMLDAAGFHDVKIIVSNSLDEYIIRDVLSQGAPIDIFGVGERLITARSEPVFGGVYKLVATEKDGVVQPKIKVSENQEKITTPHFKKIYRVFSKKSNLAVADLICEHDEVFDENEPLTLFDPTYTWKRRTFTEYYLKPLQEQIFKSGELVYKSPTVLEIRAYSKKEIEKLWPEVLRLEYPHNYYVDLSQKLWDTRQNLLIEQSQQYAEDKY</sequence>
<name>A0A1G8PLD5_9CLOT</name>
<dbReference type="GO" id="GO:0034355">
    <property type="term" value="P:NAD+ biosynthetic process via the salvage pathway"/>
    <property type="evidence" value="ECO:0007669"/>
    <property type="project" value="TreeGrafter"/>
</dbReference>
<evidence type="ECO:0000313" key="12">
    <source>
        <dbReference type="EMBL" id="SDI93379.1"/>
    </source>
</evidence>
<dbReference type="PANTHER" id="PTHR11098">
    <property type="entry name" value="NICOTINATE PHOSPHORIBOSYLTRANSFERASE"/>
    <property type="match status" value="1"/>
</dbReference>
<dbReference type="Gene3D" id="3.20.20.70">
    <property type="entry name" value="Aldolase class I"/>
    <property type="match status" value="1"/>
</dbReference>
<comment type="catalytic activity">
    <reaction evidence="8 9">
        <text>5-phospho-alpha-D-ribose 1-diphosphate + nicotinate + ATP + H2O = nicotinate beta-D-ribonucleotide + ADP + phosphate + diphosphate</text>
        <dbReference type="Rhea" id="RHEA:36163"/>
        <dbReference type="ChEBI" id="CHEBI:15377"/>
        <dbReference type="ChEBI" id="CHEBI:30616"/>
        <dbReference type="ChEBI" id="CHEBI:32544"/>
        <dbReference type="ChEBI" id="CHEBI:33019"/>
        <dbReference type="ChEBI" id="CHEBI:43474"/>
        <dbReference type="ChEBI" id="CHEBI:57502"/>
        <dbReference type="ChEBI" id="CHEBI:58017"/>
        <dbReference type="ChEBI" id="CHEBI:456216"/>
        <dbReference type="EC" id="6.3.4.21"/>
    </reaction>
</comment>
<dbReference type="FunFam" id="3.20.20.70:FF:000076">
    <property type="entry name" value="Nicotinate phosphoribosyltransferase"/>
    <property type="match status" value="1"/>
</dbReference>
<dbReference type="Gene3D" id="3.20.140.10">
    <property type="entry name" value="nicotinate phosphoribosyltransferase"/>
    <property type="match status" value="1"/>
</dbReference>
<comment type="similarity">
    <text evidence="2 9">Belongs to the NAPRTase family.</text>
</comment>
<dbReference type="InterPro" id="IPR013785">
    <property type="entry name" value="Aldolase_TIM"/>
</dbReference>
<evidence type="ECO:0000259" key="10">
    <source>
        <dbReference type="Pfam" id="PF17767"/>
    </source>
</evidence>
<dbReference type="InterPro" id="IPR007229">
    <property type="entry name" value="Nic_PRibTrfase-Fam"/>
</dbReference>
<keyword evidence="5 9" id="KW-0436">Ligase</keyword>
<dbReference type="EMBL" id="FNDZ01000005">
    <property type="protein sequence ID" value="SDI93379.1"/>
    <property type="molecule type" value="Genomic_DNA"/>
</dbReference>
<dbReference type="InterPro" id="IPR006405">
    <property type="entry name" value="Nic_PRibTrfase_pncB"/>
</dbReference>
<dbReference type="GO" id="GO:0004516">
    <property type="term" value="F:nicotinate phosphoribosyltransferase activity"/>
    <property type="evidence" value="ECO:0007669"/>
    <property type="project" value="UniProtKB-UniRule"/>
</dbReference>
<evidence type="ECO:0000256" key="5">
    <source>
        <dbReference type="ARBA" id="ARBA00022598"/>
    </source>
</evidence>
<evidence type="ECO:0000259" key="11">
    <source>
        <dbReference type="Pfam" id="PF17956"/>
    </source>
</evidence>
<dbReference type="SUPFAM" id="SSF54675">
    <property type="entry name" value="Nicotinate/Quinolinate PRTase N-terminal domain-like"/>
    <property type="match status" value="1"/>
</dbReference>
<dbReference type="SUPFAM" id="SSF51690">
    <property type="entry name" value="Nicotinate/Quinolinate PRTase C-terminal domain-like"/>
    <property type="match status" value="1"/>
</dbReference>
<dbReference type="InterPro" id="IPR041619">
    <property type="entry name" value="NAPRTase_C"/>
</dbReference>
<evidence type="ECO:0000256" key="1">
    <source>
        <dbReference type="ARBA" id="ARBA00004952"/>
    </source>
</evidence>
<comment type="PTM">
    <text evidence="9">Transiently phosphorylated on a His residue during the reaction cycle. Phosphorylation strongly increases the affinity for substrates and increases the rate of nicotinate D-ribonucleotide production. Dephosphorylation regenerates the low-affinity form of the enzyme, leading to product release.</text>
</comment>
<dbReference type="Pfam" id="PF17767">
    <property type="entry name" value="NAPRTase_N"/>
    <property type="match status" value="1"/>
</dbReference>
<dbReference type="Proteomes" id="UP000183255">
    <property type="component" value="Unassembled WGS sequence"/>
</dbReference>
<evidence type="ECO:0000256" key="2">
    <source>
        <dbReference type="ARBA" id="ARBA00010897"/>
    </source>
</evidence>
<dbReference type="EC" id="6.3.4.21" evidence="3 9"/>